<evidence type="ECO:0000256" key="2">
    <source>
        <dbReference type="ARBA" id="ARBA00022688"/>
    </source>
</evidence>
<comment type="catalytic activity">
    <reaction evidence="4">
        <text>chorismate = 4-hydroxybenzoate + pyruvate</text>
        <dbReference type="Rhea" id="RHEA:16505"/>
        <dbReference type="ChEBI" id="CHEBI:15361"/>
        <dbReference type="ChEBI" id="CHEBI:17879"/>
        <dbReference type="ChEBI" id="CHEBI:29748"/>
        <dbReference type="EC" id="4.1.3.40"/>
    </reaction>
</comment>
<accession>A0A1E7ZAM2</accession>
<evidence type="ECO:0000313" key="6">
    <source>
        <dbReference type="Proteomes" id="UP000175691"/>
    </source>
</evidence>
<dbReference type="GO" id="GO:0005829">
    <property type="term" value="C:cytosol"/>
    <property type="evidence" value="ECO:0007669"/>
    <property type="project" value="TreeGrafter"/>
</dbReference>
<dbReference type="HAMAP" id="MF_01632">
    <property type="entry name" value="UbiC"/>
    <property type="match status" value="1"/>
</dbReference>
<evidence type="ECO:0000256" key="4">
    <source>
        <dbReference type="HAMAP-Rule" id="MF_01632"/>
    </source>
</evidence>
<dbReference type="InterPro" id="IPR028978">
    <property type="entry name" value="Chorismate_lyase_/UTRA_dom_sf"/>
</dbReference>
<keyword evidence="3 4" id="KW-0456">Lyase</keyword>
<keyword evidence="2 4" id="KW-0831">Ubiquinone biosynthesis</keyword>
<gene>
    <name evidence="4" type="primary">ubiC</name>
    <name evidence="5" type="ORF">BFC18_14850</name>
</gene>
<keyword evidence="4" id="KW-0670">Pyruvate</keyword>
<sequence>MGLDVVWEPLSRYPHLPSHIRSWLQDSGSLTDRIESACSVFNLTLIGEGEAQLHACERQSLHINATDNHTVREVLLCGDERPWVFARSVIPPELMSSEFNQLGEEPLGRRLFNDARFRRGEFEVCRIRHTAFTPEIELPLWGRRSVFYFQQHALLVAELFLPASPLYQTGS</sequence>
<keyword evidence="1 4" id="KW-0963">Cytoplasm</keyword>
<name>A0A1E7ZAM2_9ALTE</name>
<dbReference type="PANTHER" id="PTHR38683:SF1">
    <property type="entry name" value="CHORISMATE PYRUVATE-LYASE"/>
    <property type="match status" value="1"/>
</dbReference>
<dbReference type="GO" id="GO:0006744">
    <property type="term" value="P:ubiquinone biosynthetic process"/>
    <property type="evidence" value="ECO:0007669"/>
    <property type="project" value="UniProtKB-UniRule"/>
</dbReference>
<dbReference type="InterPro" id="IPR007440">
    <property type="entry name" value="Chorismate--pyruvate_lyase"/>
</dbReference>
<protein>
    <recommendedName>
        <fullName evidence="4">Probable chorismate pyruvate-lyase</fullName>
        <shortName evidence="4">CL</shortName>
        <shortName evidence="4">CPL</shortName>
        <ecNumber evidence="4">4.1.3.40</ecNumber>
    </recommendedName>
</protein>
<comment type="subcellular location">
    <subcellularLocation>
        <location evidence="4">Cytoplasm</location>
    </subcellularLocation>
</comment>
<comment type="pathway">
    <text evidence="4">Cofactor biosynthesis; ubiquinone biosynthesis.</text>
</comment>
<dbReference type="GO" id="GO:0008813">
    <property type="term" value="F:chorismate lyase activity"/>
    <property type="evidence" value="ECO:0007669"/>
    <property type="project" value="UniProtKB-UniRule"/>
</dbReference>
<keyword evidence="6" id="KW-1185">Reference proteome</keyword>
<dbReference type="Proteomes" id="UP000175691">
    <property type="component" value="Unassembled WGS sequence"/>
</dbReference>
<evidence type="ECO:0000256" key="1">
    <source>
        <dbReference type="ARBA" id="ARBA00022490"/>
    </source>
</evidence>
<dbReference type="STRING" id="1656094.BFC18_14850"/>
<dbReference type="Pfam" id="PF04345">
    <property type="entry name" value="Chor_lyase"/>
    <property type="match status" value="1"/>
</dbReference>
<feature type="binding site" evidence="4">
    <location>
        <position position="107"/>
    </location>
    <ligand>
        <name>substrate</name>
    </ligand>
</feature>
<comment type="function">
    <text evidence="4">Removes the pyruvyl group from chorismate, with concomitant aromatization of the ring, to provide 4-hydroxybenzoate (4HB) for the ubiquinone pathway.</text>
</comment>
<reference evidence="5 6" key="1">
    <citation type="submission" date="2016-08" db="EMBL/GenBank/DDBJ databases">
        <authorList>
            <person name="Seilhamer J.J."/>
        </authorList>
    </citation>
    <scope>NUCLEOTIDE SEQUENCE [LARGE SCALE GENOMIC DNA]</scope>
    <source>
        <strain evidence="5 6">KCTC 42603</strain>
    </source>
</reference>
<dbReference type="PANTHER" id="PTHR38683">
    <property type="entry name" value="CHORISMATE PYRUVATE-LYASE"/>
    <property type="match status" value="1"/>
</dbReference>
<dbReference type="EMBL" id="MDHN01000029">
    <property type="protein sequence ID" value="OFC70502.1"/>
    <property type="molecule type" value="Genomic_DNA"/>
</dbReference>
<feature type="binding site" evidence="4">
    <location>
        <position position="72"/>
    </location>
    <ligand>
        <name>substrate</name>
    </ligand>
</feature>
<dbReference type="EC" id="4.1.3.40" evidence="4"/>
<dbReference type="Gene3D" id="3.40.1410.10">
    <property type="entry name" value="Chorismate lyase-like"/>
    <property type="match status" value="1"/>
</dbReference>
<feature type="binding site" evidence="4">
    <location>
        <position position="158"/>
    </location>
    <ligand>
        <name>substrate</name>
    </ligand>
</feature>
<dbReference type="UniPathway" id="UPA00232"/>
<dbReference type="SUPFAM" id="SSF64288">
    <property type="entry name" value="Chorismate lyase-like"/>
    <property type="match status" value="1"/>
</dbReference>
<evidence type="ECO:0000256" key="3">
    <source>
        <dbReference type="ARBA" id="ARBA00023239"/>
    </source>
</evidence>
<evidence type="ECO:0000313" key="5">
    <source>
        <dbReference type="EMBL" id="OFC70502.1"/>
    </source>
</evidence>
<proteinExistence type="inferred from homology"/>
<dbReference type="GO" id="GO:0042866">
    <property type="term" value="P:pyruvate biosynthetic process"/>
    <property type="evidence" value="ECO:0007669"/>
    <property type="project" value="UniProtKB-UniRule"/>
</dbReference>
<organism evidence="5 6">
    <name type="scientific">Alteromonas confluentis</name>
    <dbReference type="NCBI Taxonomy" id="1656094"/>
    <lineage>
        <taxon>Bacteria</taxon>
        <taxon>Pseudomonadati</taxon>
        <taxon>Pseudomonadota</taxon>
        <taxon>Gammaproteobacteria</taxon>
        <taxon>Alteromonadales</taxon>
        <taxon>Alteromonadaceae</taxon>
        <taxon>Alteromonas/Salinimonas group</taxon>
        <taxon>Alteromonas</taxon>
    </lineage>
</organism>
<comment type="caution">
    <text evidence="5">The sequence shown here is derived from an EMBL/GenBank/DDBJ whole genome shotgun (WGS) entry which is preliminary data.</text>
</comment>
<comment type="caution">
    <text evidence="4">Lacks conserved residue(s) required for the propagation of feature annotation.</text>
</comment>
<comment type="similarity">
    <text evidence="4">Belongs to the UbiC family.</text>
</comment>
<dbReference type="AlphaFoldDB" id="A0A1E7ZAM2"/>